<sequence>MNKVKVVFGGWEEGFAGISLTKALLKFSEMRFRDAKINTDLLLDGKRIEIWLKERGSAERLIKEARSCGVQIAEIQNIH</sequence>
<dbReference type="RefSeq" id="WP_237379046.1">
    <property type="nucleotide sequence ID" value="NZ_CP071793.1"/>
</dbReference>
<dbReference type="Proteomes" id="UP000663929">
    <property type="component" value="Chromosome"/>
</dbReference>
<keyword evidence="2" id="KW-1185">Reference proteome</keyword>
<dbReference type="KEGG" id="scor:J3U87_27820"/>
<reference evidence="1" key="1">
    <citation type="submission" date="2021-03" db="EMBL/GenBank/DDBJ databases">
        <title>Acanthopleuribacteraceae sp. M133.</title>
        <authorList>
            <person name="Wang G."/>
        </authorList>
    </citation>
    <scope>NUCLEOTIDE SEQUENCE</scope>
    <source>
        <strain evidence="1">M133</strain>
    </source>
</reference>
<dbReference type="EMBL" id="CP071793">
    <property type="protein sequence ID" value="QTD49411.1"/>
    <property type="molecule type" value="Genomic_DNA"/>
</dbReference>
<organism evidence="1 2">
    <name type="scientific">Sulfidibacter corallicola</name>
    <dbReference type="NCBI Taxonomy" id="2818388"/>
    <lineage>
        <taxon>Bacteria</taxon>
        <taxon>Pseudomonadati</taxon>
        <taxon>Acidobacteriota</taxon>
        <taxon>Holophagae</taxon>
        <taxon>Acanthopleuribacterales</taxon>
        <taxon>Acanthopleuribacteraceae</taxon>
        <taxon>Sulfidibacter</taxon>
    </lineage>
</organism>
<dbReference type="AlphaFoldDB" id="A0A8A4TKK4"/>
<gene>
    <name evidence="1" type="ORF">J3U87_27820</name>
</gene>
<evidence type="ECO:0000313" key="1">
    <source>
        <dbReference type="EMBL" id="QTD49411.1"/>
    </source>
</evidence>
<accession>A0A8A4TKK4</accession>
<proteinExistence type="predicted"/>
<evidence type="ECO:0000313" key="2">
    <source>
        <dbReference type="Proteomes" id="UP000663929"/>
    </source>
</evidence>
<protein>
    <submittedName>
        <fullName evidence="1">Uncharacterized protein</fullName>
    </submittedName>
</protein>
<name>A0A8A4TKK4_SULCO</name>